<evidence type="ECO:0000313" key="2">
    <source>
        <dbReference type="Proteomes" id="UP000277928"/>
    </source>
</evidence>
<evidence type="ECO:0000313" key="1">
    <source>
        <dbReference type="EMBL" id="VDK75612.1"/>
    </source>
</evidence>
<dbReference type="OrthoDB" id="5825090at2759"/>
<proteinExistence type="predicted"/>
<sequence length="270" mass="30512">MAECENATSDVISVINDSDPSKAQLQQMTNGREIDDENFKKIDIQMGKRLADDIIDAYCNKLQEGVAEEIDGMLAMQYILLEPNSMKDLIKGDRNTCQVIYDHCRSHYLVLFRNKLNPKRIVVYDPIVPKNNSVAETLNDSVRQQILILFGHLYEEDERVEIAIETGLSTQNDCWSCGLRAVAFITHLLLGINPASYEYDLEKIRKFILKITKMDRLDLSVIVAAQLGQEREGSKSCLAVVRVTKGGKFAIENETAYVISEEPSAMTEEK</sequence>
<accession>A0A3P6SI17</accession>
<dbReference type="Gene3D" id="3.40.395.10">
    <property type="entry name" value="Adenoviral Proteinase, Chain A"/>
    <property type="match status" value="1"/>
</dbReference>
<name>A0A3P6SI17_LITSI</name>
<dbReference type="STRING" id="42156.A0A3P6SI17"/>
<dbReference type="InterPro" id="IPR038765">
    <property type="entry name" value="Papain-like_cys_pep_sf"/>
</dbReference>
<evidence type="ECO:0008006" key="3">
    <source>
        <dbReference type="Google" id="ProtNLM"/>
    </source>
</evidence>
<dbReference type="OMA" id="NDCWSCG"/>
<dbReference type="AlphaFoldDB" id="A0A3P6SI17"/>
<dbReference type="Proteomes" id="UP000277928">
    <property type="component" value="Unassembled WGS sequence"/>
</dbReference>
<reference evidence="1 2" key="1">
    <citation type="submission" date="2018-08" db="EMBL/GenBank/DDBJ databases">
        <authorList>
            <person name="Laetsch R D."/>
            <person name="Stevens L."/>
            <person name="Kumar S."/>
            <person name="Blaxter L. M."/>
        </authorList>
    </citation>
    <scope>NUCLEOTIDE SEQUENCE [LARGE SCALE GENOMIC DNA]</scope>
</reference>
<keyword evidence="2" id="KW-1185">Reference proteome</keyword>
<gene>
    <name evidence="1" type="ORF">NLS_LOCUS2989</name>
</gene>
<organism evidence="1 2">
    <name type="scientific">Litomosoides sigmodontis</name>
    <name type="common">Filarial nematode worm</name>
    <dbReference type="NCBI Taxonomy" id="42156"/>
    <lineage>
        <taxon>Eukaryota</taxon>
        <taxon>Metazoa</taxon>
        <taxon>Ecdysozoa</taxon>
        <taxon>Nematoda</taxon>
        <taxon>Chromadorea</taxon>
        <taxon>Rhabditida</taxon>
        <taxon>Spirurina</taxon>
        <taxon>Spiruromorpha</taxon>
        <taxon>Filarioidea</taxon>
        <taxon>Onchocercidae</taxon>
        <taxon>Litomosoides</taxon>
    </lineage>
</organism>
<dbReference type="EMBL" id="UYRX01000150">
    <property type="protein sequence ID" value="VDK75612.1"/>
    <property type="molecule type" value="Genomic_DNA"/>
</dbReference>
<dbReference type="SUPFAM" id="SSF54001">
    <property type="entry name" value="Cysteine proteinases"/>
    <property type="match status" value="1"/>
</dbReference>
<protein>
    <recommendedName>
        <fullName evidence="3">Ubiquitin-like protease family profile domain-containing protein</fullName>
    </recommendedName>
</protein>